<evidence type="ECO:0000313" key="3">
    <source>
        <dbReference type="EnsemblPlants" id="OBART12G03420.1"/>
    </source>
</evidence>
<accession>A0A0D3HRL9</accession>
<organism evidence="3">
    <name type="scientific">Oryza barthii</name>
    <dbReference type="NCBI Taxonomy" id="65489"/>
    <lineage>
        <taxon>Eukaryota</taxon>
        <taxon>Viridiplantae</taxon>
        <taxon>Streptophyta</taxon>
        <taxon>Embryophyta</taxon>
        <taxon>Tracheophyta</taxon>
        <taxon>Spermatophyta</taxon>
        <taxon>Magnoliopsida</taxon>
        <taxon>Liliopsida</taxon>
        <taxon>Poales</taxon>
        <taxon>Poaceae</taxon>
        <taxon>BOP clade</taxon>
        <taxon>Oryzoideae</taxon>
        <taxon>Oryzeae</taxon>
        <taxon>Oryzinae</taxon>
        <taxon>Oryza</taxon>
    </lineage>
</organism>
<dbReference type="InterPro" id="IPR005174">
    <property type="entry name" value="KIB1-4_b-propeller"/>
</dbReference>
<dbReference type="Gene3D" id="1.20.1280.50">
    <property type="match status" value="1"/>
</dbReference>
<dbReference type="PaxDb" id="65489-OBART12G03420.1"/>
<proteinExistence type="predicted"/>
<sequence>MGVGLSKATPTAAAATAPPPASRQPLWFDLPTDLAGVVLLRLPSHADRVRFGSVCRQWCHAATTAPPPLPPALPWLNFHDGTLQSFPGGERRRFSRLNRHTICAGSTAAGWLLFRRPGHGPRRRHYLKNPLTGEVVRLPGHCHCGDPARLRREHPPGSPTAYFYIRKVIVCGGGGLVVARISYSHDNADDVVACCRPGTSPSWSAGPWEGKGYHDMAFHDGKVYTVAGRGDLFAHEITTHRKTKQPMVSDLATQIIQVGLFESFLLDGTYAAVRCKRLHYLVMSKQSNGLMFISRAWVMRRSSLVQAAPWQFVRRAMEVMWKQFVFAAHSRGAMGLCFGIDTRSSPPPSPPHPRPQPPPPGSSDLPTDVAILPSPPHPRPPPPPWLLILRSPCVYQSLPDGDLRPVPGANSSRPIPYFSSYDDGWLLEYQCFGRRDRIRNPLSRAAIDIPRCFDQRIRSLDYFLGDNDGSHSINPAEYTLPKIIVCSPGLVVAAVVHSTCIAAFRPGIDHSWSVISGDEVMSTTGGDDDDDDDDDYPWMRRKYEDISLYRGKLYALTSKEELLVHGIINDDDSDTVSANAVLSRAEHAIRAVHHHPLTLLERIQNFSSDESRYLVISCSGKLLMIRCITKYSPDGSSSMGGTTIKFKVFEADFWRVWLEVNSLDGQIIFLSKACSKAIPRSPDYVAICKSLRNPCASEDGTRRRPSPRSPPRCKLETTSTELDLAIANMGTALHLPLWGISPRE</sequence>
<dbReference type="Pfam" id="PF03478">
    <property type="entry name" value="Beta-prop_KIB1-4"/>
    <property type="match status" value="2"/>
</dbReference>
<evidence type="ECO:0000256" key="1">
    <source>
        <dbReference type="SAM" id="MobiDB-lite"/>
    </source>
</evidence>
<feature type="compositionally biased region" description="Pro residues" evidence="1">
    <location>
        <begin position="345"/>
        <end position="361"/>
    </location>
</feature>
<keyword evidence="4" id="KW-1185">Reference proteome</keyword>
<dbReference type="SUPFAM" id="SSF81383">
    <property type="entry name" value="F-box domain"/>
    <property type="match status" value="1"/>
</dbReference>
<reference evidence="3" key="1">
    <citation type="journal article" date="2009" name="Rice">
        <title>De Novo Next Generation Sequencing of Plant Genomes.</title>
        <authorList>
            <person name="Rounsley S."/>
            <person name="Marri P.R."/>
            <person name="Yu Y."/>
            <person name="He R."/>
            <person name="Sisneros N."/>
            <person name="Goicoechea J.L."/>
            <person name="Lee S.J."/>
            <person name="Angelova A."/>
            <person name="Kudrna D."/>
            <person name="Luo M."/>
            <person name="Affourtit J."/>
            <person name="Desany B."/>
            <person name="Knight J."/>
            <person name="Niazi F."/>
            <person name="Egholm M."/>
            <person name="Wing R.A."/>
        </authorList>
    </citation>
    <scope>NUCLEOTIDE SEQUENCE [LARGE SCALE GENOMIC DNA]</scope>
    <source>
        <strain evidence="3">cv. IRGC 105608</strain>
    </source>
</reference>
<evidence type="ECO:0000313" key="4">
    <source>
        <dbReference type="Proteomes" id="UP000026960"/>
    </source>
</evidence>
<dbReference type="Gramene" id="OBART12G03420.1">
    <property type="protein sequence ID" value="OBART12G03420.1"/>
    <property type="gene ID" value="OBART12G03420"/>
</dbReference>
<dbReference type="Proteomes" id="UP000026960">
    <property type="component" value="Chromosome 12"/>
</dbReference>
<feature type="domain" description="KIB1-4 beta-propeller" evidence="2">
    <location>
        <begin position="411"/>
        <end position="681"/>
    </location>
</feature>
<reference evidence="3" key="2">
    <citation type="submission" date="2015-03" db="UniProtKB">
        <authorList>
            <consortium name="EnsemblPlants"/>
        </authorList>
    </citation>
    <scope>IDENTIFICATION</scope>
</reference>
<dbReference type="PANTHER" id="PTHR33110">
    <property type="entry name" value="F-BOX/KELCH-REPEAT PROTEIN-RELATED"/>
    <property type="match status" value="1"/>
</dbReference>
<protein>
    <recommendedName>
        <fullName evidence="2">KIB1-4 beta-propeller domain-containing protein</fullName>
    </recommendedName>
</protein>
<dbReference type="AlphaFoldDB" id="A0A0D3HRL9"/>
<dbReference type="HOGENOM" id="CLU_458296_0_0_1"/>
<dbReference type="InterPro" id="IPR036047">
    <property type="entry name" value="F-box-like_dom_sf"/>
</dbReference>
<dbReference type="PANTHER" id="PTHR33110:SF79">
    <property type="entry name" value="OS12G0155900 PROTEIN"/>
    <property type="match status" value="1"/>
</dbReference>
<feature type="domain" description="KIB1-4 beta-propeller" evidence="2">
    <location>
        <begin position="99"/>
        <end position="301"/>
    </location>
</feature>
<feature type="region of interest" description="Disordered" evidence="1">
    <location>
        <begin position="1"/>
        <end position="21"/>
    </location>
</feature>
<dbReference type="EnsemblPlants" id="OBART12G03420.1">
    <property type="protein sequence ID" value="OBART12G03420.1"/>
    <property type="gene ID" value="OBART12G03420"/>
</dbReference>
<dbReference type="eggNOG" id="ENOG502SSF4">
    <property type="taxonomic scope" value="Eukaryota"/>
</dbReference>
<evidence type="ECO:0000259" key="2">
    <source>
        <dbReference type="Pfam" id="PF03478"/>
    </source>
</evidence>
<feature type="region of interest" description="Disordered" evidence="1">
    <location>
        <begin position="339"/>
        <end position="376"/>
    </location>
</feature>
<name>A0A0D3HRL9_9ORYZ</name>